<dbReference type="InterPro" id="IPR028612">
    <property type="entry name" value="Topoisom_1_IA"/>
</dbReference>
<feature type="site" description="Interaction with DNA" evidence="10">
    <location>
        <position position="501"/>
    </location>
</feature>
<evidence type="ECO:0000256" key="1">
    <source>
        <dbReference type="ARBA" id="ARBA00000213"/>
    </source>
</evidence>
<feature type="site" description="Interaction with DNA" evidence="10">
    <location>
        <position position="138"/>
    </location>
</feature>
<feature type="compositionally biased region" description="Basic and acidic residues" evidence="11">
    <location>
        <begin position="430"/>
        <end position="442"/>
    </location>
</feature>
<dbReference type="NCBIfam" id="TIGR01051">
    <property type="entry name" value="topA_bact"/>
    <property type="match status" value="1"/>
</dbReference>
<dbReference type="SMART" id="SM00436">
    <property type="entry name" value="TOP1Bc"/>
    <property type="match status" value="1"/>
</dbReference>
<dbReference type="InterPro" id="IPR000380">
    <property type="entry name" value="Topo_IA"/>
</dbReference>
<dbReference type="PRINTS" id="PR00417">
    <property type="entry name" value="PRTPISMRASEI"/>
</dbReference>
<dbReference type="InterPro" id="IPR013498">
    <property type="entry name" value="Topo_IA_Znf"/>
</dbReference>
<dbReference type="Pfam" id="PF01751">
    <property type="entry name" value="Toprim"/>
    <property type="match status" value="1"/>
</dbReference>
<dbReference type="InterPro" id="IPR023406">
    <property type="entry name" value="Topo_IA_AS"/>
</dbReference>
<dbReference type="Pfam" id="PF01396">
    <property type="entry name" value="Zn_ribbon_Top1"/>
    <property type="match status" value="4"/>
</dbReference>
<evidence type="ECO:0000313" key="14">
    <source>
        <dbReference type="EMBL" id="RFT16896.1"/>
    </source>
</evidence>
<keyword evidence="4" id="KW-0863">Zinc-finger</keyword>
<feature type="compositionally biased region" description="Low complexity" evidence="11">
    <location>
        <begin position="754"/>
        <end position="772"/>
    </location>
</feature>
<dbReference type="Pfam" id="PF01131">
    <property type="entry name" value="Topoisom_bac"/>
    <property type="match status" value="1"/>
</dbReference>
<feature type="site" description="Interaction with DNA" evidence="10">
    <location>
        <position position="296"/>
    </location>
</feature>
<evidence type="ECO:0000256" key="7">
    <source>
        <dbReference type="ARBA" id="ARBA00023029"/>
    </source>
</evidence>
<feature type="site" description="Interaction with DNA" evidence="10">
    <location>
        <position position="28"/>
    </location>
</feature>
<evidence type="ECO:0000313" key="15">
    <source>
        <dbReference type="Proteomes" id="UP000257323"/>
    </source>
</evidence>
<comment type="catalytic activity">
    <reaction evidence="1 10">
        <text>ATP-independent breakage of single-stranded DNA, followed by passage and rejoining.</text>
        <dbReference type="EC" id="5.6.2.1"/>
    </reaction>
</comment>
<dbReference type="GO" id="GO:0003917">
    <property type="term" value="F:DNA topoisomerase type I (single strand cut, ATP-independent) activity"/>
    <property type="evidence" value="ECO:0007669"/>
    <property type="project" value="UniProtKB-UniRule"/>
</dbReference>
<feature type="region of interest" description="Disordered" evidence="11">
    <location>
        <begin position="422"/>
        <end position="444"/>
    </location>
</feature>
<feature type="domain" description="Toprim" evidence="12">
    <location>
        <begin position="1"/>
        <end position="108"/>
    </location>
</feature>
<dbReference type="CDD" id="cd00186">
    <property type="entry name" value="TOP1Ac"/>
    <property type="match status" value="1"/>
</dbReference>
<dbReference type="GO" id="GO:0003677">
    <property type="term" value="F:DNA binding"/>
    <property type="evidence" value="ECO:0007669"/>
    <property type="project" value="UniProtKB-KW"/>
</dbReference>
<comment type="function">
    <text evidence="10">Releases the supercoiling and torsional tension of DNA, which is introduced during the DNA replication and transcription, by transiently cleaving and rejoining one strand of the DNA duplex. Introduces a single-strand break via transesterification at a target site in duplex DNA. The scissile phosphodiester is attacked by the catalytic tyrosine of the enzyme, resulting in the formation of a DNA-(5'-phosphotyrosyl)-enzyme intermediate and the expulsion of a 3'-OH DNA strand. The free DNA strand then undergoes passage around the unbroken strand, thus removing DNA supercoils. Finally, in the religation step, the DNA 3'-OH attacks the covalent intermediate to expel the active-site tyrosine and restore the DNA phosphodiester backbone.</text>
</comment>
<dbReference type="Gene3D" id="1.10.290.10">
    <property type="entry name" value="Topoisomerase I, domain 4"/>
    <property type="match status" value="1"/>
</dbReference>
<dbReference type="Proteomes" id="UP000257323">
    <property type="component" value="Unassembled WGS sequence"/>
</dbReference>
<dbReference type="InterPro" id="IPR013825">
    <property type="entry name" value="Topo_IA_cen_sub2"/>
</dbReference>
<accession>A0A3E2BQI5</accession>
<comment type="caution">
    <text evidence="14">The sequence shown here is derived from an EMBL/GenBank/DDBJ whole genome shotgun (WGS) entry which is preliminary data.</text>
</comment>
<evidence type="ECO:0000256" key="2">
    <source>
        <dbReference type="ARBA" id="ARBA00009446"/>
    </source>
</evidence>
<feature type="region of interest" description="Disordered" evidence="11">
    <location>
        <begin position="754"/>
        <end position="787"/>
    </location>
</feature>
<feature type="domain" description="Topo IA-type catalytic" evidence="13">
    <location>
        <begin position="124"/>
        <end position="569"/>
    </location>
</feature>
<feature type="region of interest" description="Interaction with DNA" evidence="10">
    <location>
        <begin position="158"/>
        <end position="163"/>
    </location>
</feature>
<keyword evidence="9 10" id="KW-0413">Isomerase</keyword>
<dbReference type="GO" id="GO:0006265">
    <property type="term" value="P:DNA topological change"/>
    <property type="evidence" value="ECO:0007669"/>
    <property type="project" value="UniProtKB-UniRule"/>
</dbReference>
<comment type="subunit">
    <text evidence="10">Monomer.</text>
</comment>
<evidence type="ECO:0000256" key="10">
    <source>
        <dbReference type="HAMAP-Rule" id="MF_00952"/>
    </source>
</evidence>
<dbReference type="SUPFAM" id="SSF56712">
    <property type="entry name" value="Prokaryotic type I DNA topoisomerase"/>
    <property type="match status" value="1"/>
</dbReference>
<dbReference type="EC" id="5.6.2.1" evidence="10"/>
<evidence type="ECO:0000256" key="11">
    <source>
        <dbReference type="SAM" id="MobiDB-lite"/>
    </source>
</evidence>
<dbReference type="InterPro" id="IPR013497">
    <property type="entry name" value="Topo_IA_cen"/>
</dbReference>
<evidence type="ECO:0000259" key="12">
    <source>
        <dbReference type="PROSITE" id="PS50880"/>
    </source>
</evidence>
<dbReference type="PROSITE" id="PS00396">
    <property type="entry name" value="TOPO_IA_1"/>
    <property type="match status" value="1"/>
</dbReference>
<evidence type="ECO:0000256" key="3">
    <source>
        <dbReference type="ARBA" id="ARBA00022723"/>
    </source>
</evidence>
<evidence type="ECO:0000256" key="9">
    <source>
        <dbReference type="ARBA" id="ARBA00023235"/>
    </source>
</evidence>
<dbReference type="InterPro" id="IPR013824">
    <property type="entry name" value="Topo_IA_cen_sub1"/>
</dbReference>
<protein>
    <recommendedName>
        <fullName evidence="10">DNA topoisomerase 1</fullName>
        <ecNumber evidence="10">5.6.2.1</ecNumber>
    </recommendedName>
    <alternativeName>
        <fullName evidence="10">DNA topoisomerase I</fullName>
    </alternativeName>
</protein>
<dbReference type="PROSITE" id="PS52039">
    <property type="entry name" value="TOPO_IA_2"/>
    <property type="match status" value="1"/>
</dbReference>
<evidence type="ECO:0000259" key="13">
    <source>
        <dbReference type="PROSITE" id="PS52039"/>
    </source>
</evidence>
<dbReference type="PANTHER" id="PTHR42785">
    <property type="entry name" value="DNA TOPOISOMERASE, TYPE IA, CORE"/>
    <property type="match status" value="1"/>
</dbReference>
<feature type="site" description="Interaction with DNA" evidence="10">
    <location>
        <position position="134"/>
    </location>
</feature>
<dbReference type="CDD" id="cd03363">
    <property type="entry name" value="TOPRIM_TopoIA_TopoI"/>
    <property type="match status" value="1"/>
</dbReference>
<feature type="site" description="Interaction with DNA" evidence="10">
    <location>
        <position position="143"/>
    </location>
</feature>
<name>A0A3E2BQI5_9BACT</name>
<dbReference type="InterPro" id="IPR023405">
    <property type="entry name" value="Topo_IA_core_domain"/>
</dbReference>
<keyword evidence="6" id="KW-0460">Magnesium</keyword>
<keyword evidence="3" id="KW-0479">Metal-binding</keyword>
<dbReference type="InterPro" id="IPR034149">
    <property type="entry name" value="TOPRIM_TopoI"/>
</dbReference>
<comment type="similarity">
    <text evidence="2 10">Belongs to the type IA topoisomerase family.</text>
</comment>
<dbReference type="Gene3D" id="3.40.50.140">
    <property type="match status" value="1"/>
</dbReference>
<evidence type="ECO:0000256" key="5">
    <source>
        <dbReference type="ARBA" id="ARBA00022833"/>
    </source>
</evidence>
<evidence type="ECO:0000256" key="8">
    <source>
        <dbReference type="ARBA" id="ARBA00023125"/>
    </source>
</evidence>
<keyword evidence="8 10" id="KW-0238">DNA-binding</keyword>
<proteinExistence type="inferred from homology"/>
<dbReference type="InterPro" id="IPR003601">
    <property type="entry name" value="Topo_IA_2"/>
</dbReference>
<feature type="site" description="Interaction with DNA" evidence="10">
    <location>
        <position position="150"/>
    </location>
</feature>
<dbReference type="GO" id="GO:0005694">
    <property type="term" value="C:chromosome"/>
    <property type="evidence" value="ECO:0007669"/>
    <property type="project" value="InterPro"/>
</dbReference>
<keyword evidence="7 10" id="KW-0799">Topoisomerase</keyword>
<dbReference type="InterPro" id="IPR013826">
    <property type="entry name" value="Topo_IA_cen_sub3"/>
</dbReference>
<keyword evidence="5" id="KW-0862">Zinc</keyword>
<dbReference type="EMBL" id="QUAH01000001">
    <property type="protein sequence ID" value="RFT16896.1"/>
    <property type="molecule type" value="Genomic_DNA"/>
</dbReference>
<feature type="active site" description="O-(5'-phospho-DNA)-tyrosine intermediate" evidence="10">
    <location>
        <position position="294"/>
    </location>
</feature>
<dbReference type="Gene3D" id="3.30.65.10">
    <property type="entry name" value="Bacterial Topoisomerase I, domain 1"/>
    <property type="match status" value="3"/>
</dbReference>
<dbReference type="PANTHER" id="PTHR42785:SF1">
    <property type="entry name" value="DNA TOPOISOMERASE"/>
    <property type="match status" value="1"/>
</dbReference>
<feature type="site" description="Interaction with DNA" evidence="10">
    <location>
        <position position="135"/>
    </location>
</feature>
<organism evidence="14 15">
    <name type="scientific">Candidatus Saccharicenans subterraneus</name>
    <dbReference type="NCBI Taxonomy" id="2508984"/>
    <lineage>
        <taxon>Bacteria</taxon>
        <taxon>Candidatus Aminicenantota</taxon>
        <taxon>Candidatus Aminicenantia</taxon>
        <taxon>Candidatus Aminicenantales</taxon>
        <taxon>Candidatus Saccharicenantaceae</taxon>
        <taxon>Candidatus Saccharicenans</taxon>
    </lineage>
</organism>
<dbReference type="PROSITE" id="PS50880">
    <property type="entry name" value="TOPRIM"/>
    <property type="match status" value="1"/>
</dbReference>
<dbReference type="InterPro" id="IPR003602">
    <property type="entry name" value="Topo_IA_DNA-bd_dom"/>
</dbReference>
<dbReference type="Gene3D" id="1.10.460.10">
    <property type="entry name" value="Topoisomerase I, domain 2"/>
    <property type="match status" value="1"/>
</dbReference>
<dbReference type="GO" id="GO:0008270">
    <property type="term" value="F:zinc ion binding"/>
    <property type="evidence" value="ECO:0007669"/>
    <property type="project" value="UniProtKB-KW"/>
</dbReference>
<dbReference type="SMART" id="SM00437">
    <property type="entry name" value="TOP1Ac"/>
    <property type="match status" value="1"/>
</dbReference>
<dbReference type="SUPFAM" id="SSF57783">
    <property type="entry name" value="Zinc beta-ribbon"/>
    <property type="match status" value="2"/>
</dbReference>
<reference evidence="14 15" key="1">
    <citation type="submission" date="2018-08" db="EMBL/GenBank/DDBJ databases">
        <title>Genome analysis of the thermophilic bacterium of the candidate phylum Aminicenantes from deep subsurface aquifer revealed its physiology and ecological role.</title>
        <authorList>
            <person name="Kadnikov V.V."/>
            <person name="Mardanov A.V."/>
            <person name="Beletsky A.V."/>
            <person name="Karnachuk O.V."/>
            <person name="Ravin N.V."/>
        </authorList>
    </citation>
    <scope>NUCLEOTIDE SEQUENCE [LARGE SCALE GENOMIC DNA]</scope>
    <source>
        <strain evidence="14">BY38</strain>
    </source>
</reference>
<dbReference type="SMART" id="SM00493">
    <property type="entry name" value="TOPRIM"/>
    <property type="match status" value="1"/>
</dbReference>
<sequence length="787" mass="89944">MIVESPAKAKTVNRYLGSGYLVKASMGHVCDLPKTKLGVDLKNDFKPTYQVIPERKRLVAELRKLARESEKVILAADPDREGEAISWHLSQLLAQENEKVYRAVFHEITEEAIKEAFKKLGPLDQNKINAQQTRRILDRLVGYLISPLLWKKIGRGLSAGRVQSVALRLICDREREIRDFKPEEYWTIAAILRAENPPEFRALLARVDGKKARIKDEKAAQEILEVCRRQPFILEKIQVKAKKKNPPAPYITSTMQQDAYRLLRFPVKKTMMVAQRLYEGLELGEMGPVGLITYMRTDSVRISEVARAAAKKYIAEHFGPEYVPAKAAPHKSRKTAQEAHEAIRPTHLELTPDRVKPYLKKEEYELYRLIWNRFLASQMSPAEVEETQFDIKVDKYTFVARGEVIKFKGFLELYEKQHLRFENAGNGENKPGEATEPEKEEGQLPVAREGETLSLVDLQSKQNFTQPPPRYTEATLVKELEARGIGRPSTYAPIISTLQDRTYVIKEEGRFRPTDLGFFVTDFLVKNFAELFDYKFTARMEERLDRISDGQADWLESLRQYYELLHKYLEQGHETESVKKNGIPIEDKCPRCGKNLVIKEGRYGRFKACSGYPECSYKEPLVKKENKVTDKKCPKCGSPLVYRRGKFGPFIACSTYPKCDYIQKKEKIDTGVPCPKGCGGTIIKRQTRRGKYFYGCSHFPRCRFASWDEVLLQDCPKCGAKYLFKKAPAKKKPYLYCQNCDYVLYLEAEQTAGPAAPAPAETEKPAPATTQAGQVPGETAGKDEKRD</sequence>
<evidence type="ECO:0000256" key="6">
    <source>
        <dbReference type="ARBA" id="ARBA00022842"/>
    </source>
</evidence>
<dbReference type="Gene3D" id="2.70.20.10">
    <property type="entry name" value="Topoisomerase I, domain 3"/>
    <property type="match status" value="1"/>
</dbReference>
<evidence type="ECO:0000256" key="4">
    <source>
        <dbReference type="ARBA" id="ARBA00022771"/>
    </source>
</evidence>
<gene>
    <name evidence="10" type="primary">topA</name>
    <name evidence="14" type="ORF">OP8BY_0838</name>
</gene>
<dbReference type="AlphaFoldDB" id="A0A3E2BQI5"/>
<dbReference type="InterPro" id="IPR006171">
    <property type="entry name" value="TOPRIM_dom"/>
</dbReference>
<dbReference type="InterPro" id="IPR005733">
    <property type="entry name" value="TopoI_bac-type"/>
</dbReference>
<dbReference type="HAMAP" id="MF_00952">
    <property type="entry name" value="Topoisom_1_prok"/>
    <property type="match status" value="1"/>
</dbReference>